<dbReference type="EMBL" id="JAKGBZ010000062">
    <property type="protein sequence ID" value="MCF3948587.1"/>
    <property type="molecule type" value="Genomic_DNA"/>
</dbReference>
<evidence type="ECO:0000259" key="6">
    <source>
        <dbReference type="PROSITE" id="PS50850"/>
    </source>
</evidence>
<name>A0ABS9E0P1_9PROT</name>
<feature type="transmembrane region" description="Helical" evidence="5">
    <location>
        <begin position="105"/>
        <end position="125"/>
    </location>
</feature>
<comment type="caution">
    <text evidence="7">The sequence shown here is derived from an EMBL/GenBank/DDBJ whole genome shotgun (WGS) entry which is preliminary data.</text>
</comment>
<dbReference type="PROSITE" id="PS00216">
    <property type="entry name" value="SUGAR_TRANSPORT_1"/>
    <property type="match status" value="1"/>
</dbReference>
<organism evidence="7 8">
    <name type="scientific">Acidiphilium iwatense</name>
    <dbReference type="NCBI Taxonomy" id="768198"/>
    <lineage>
        <taxon>Bacteria</taxon>
        <taxon>Pseudomonadati</taxon>
        <taxon>Pseudomonadota</taxon>
        <taxon>Alphaproteobacteria</taxon>
        <taxon>Acetobacterales</taxon>
        <taxon>Acidocellaceae</taxon>
        <taxon>Acidiphilium</taxon>
    </lineage>
</organism>
<dbReference type="PROSITE" id="PS50850">
    <property type="entry name" value="MFS"/>
    <property type="match status" value="1"/>
</dbReference>
<sequence>MLTTNKINAPVFRDAKAVNVSGRLERLPMTSYQRRVFAAVATAWLADQVNVALLVFLVGPIAAYFHLTKVQIGLLASMTFLGQLIGNLVAGYISDRMGRRYAFQLTMLIWGMGSFLAAGATGIVTLMVFRLIIGIGVGGEAPVAQAILSEIIPADKRGFYISFMEGFWAVGFVISGLLSYTVLPYLGWRGVFVAVGILSLVIFWARRIIFESPRWLVDQGRYDEADMVLTNVENEVMKKWGKALPPPKQYIPETSQSIRNPFHILFTHAYLRSTIMLAGLWFFALLGYFGLTSWLAVILTQHGFSVIKSIGFVSLITIGGIPGFFAAGLLLERLGRKITTALFLIMSAVLAYIYGHSISAELLFVSGFFMQFFMFGMWCCLYAYTPELYPTRARSTGSGVASAFGRVGAILGPIVVGFIISGAGQGAVFSLGAVSFVIAAALVLIFGIETRGRVLEDISRQEEIA</sequence>
<dbReference type="InterPro" id="IPR005829">
    <property type="entry name" value="Sugar_transporter_CS"/>
</dbReference>
<feature type="domain" description="Major facilitator superfamily (MFS) profile" evidence="6">
    <location>
        <begin position="36"/>
        <end position="451"/>
    </location>
</feature>
<dbReference type="PANTHER" id="PTHR23508:SF10">
    <property type="entry name" value="CARBOXYLIC ACID TRANSPORTER PROTEIN HOMOLOG"/>
    <property type="match status" value="1"/>
</dbReference>
<keyword evidence="3 5" id="KW-1133">Transmembrane helix</keyword>
<evidence type="ECO:0000313" key="8">
    <source>
        <dbReference type="Proteomes" id="UP001521209"/>
    </source>
</evidence>
<feature type="transmembrane region" description="Helical" evidence="5">
    <location>
        <begin position="310"/>
        <end position="331"/>
    </location>
</feature>
<feature type="transmembrane region" description="Helical" evidence="5">
    <location>
        <begin position="426"/>
        <end position="448"/>
    </location>
</feature>
<feature type="transmembrane region" description="Helical" evidence="5">
    <location>
        <begin position="275"/>
        <end position="298"/>
    </location>
</feature>
<comment type="subcellular location">
    <subcellularLocation>
        <location evidence="1">Membrane</location>
        <topology evidence="1">Multi-pass membrane protein</topology>
    </subcellularLocation>
</comment>
<keyword evidence="4 5" id="KW-0472">Membrane</keyword>
<feature type="transmembrane region" description="Helical" evidence="5">
    <location>
        <begin position="396"/>
        <end position="420"/>
    </location>
</feature>
<dbReference type="Pfam" id="PF07690">
    <property type="entry name" value="MFS_1"/>
    <property type="match status" value="1"/>
</dbReference>
<dbReference type="InterPro" id="IPR020846">
    <property type="entry name" value="MFS_dom"/>
</dbReference>
<feature type="transmembrane region" description="Helical" evidence="5">
    <location>
        <begin position="159"/>
        <end position="180"/>
    </location>
</feature>
<feature type="transmembrane region" description="Helical" evidence="5">
    <location>
        <begin position="36"/>
        <end position="66"/>
    </location>
</feature>
<dbReference type="PANTHER" id="PTHR23508">
    <property type="entry name" value="CARBOXYLIC ACID TRANSPORTER PROTEIN HOMOLOG"/>
    <property type="match status" value="1"/>
</dbReference>
<evidence type="ECO:0000256" key="3">
    <source>
        <dbReference type="ARBA" id="ARBA00022989"/>
    </source>
</evidence>
<accession>A0ABS9E0P1</accession>
<keyword evidence="8" id="KW-1185">Reference proteome</keyword>
<dbReference type="Proteomes" id="UP001521209">
    <property type="component" value="Unassembled WGS sequence"/>
</dbReference>
<dbReference type="InterPro" id="IPR036259">
    <property type="entry name" value="MFS_trans_sf"/>
</dbReference>
<feature type="transmembrane region" description="Helical" evidence="5">
    <location>
        <begin position="72"/>
        <end position="93"/>
    </location>
</feature>
<dbReference type="SUPFAM" id="SSF103473">
    <property type="entry name" value="MFS general substrate transporter"/>
    <property type="match status" value="1"/>
</dbReference>
<reference evidence="7 8" key="1">
    <citation type="submission" date="2022-01" db="EMBL/GenBank/DDBJ databases">
        <authorList>
            <person name="Won M."/>
            <person name="Kim S.-J."/>
            <person name="Kwon S.-W."/>
        </authorList>
    </citation>
    <scope>NUCLEOTIDE SEQUENCE [LARGE SCALE GENOMIC DNA]</scope>
    <source>
        <strain evidence="7 8">KCTC 23505</strain>
    </source>
</reference>
<dbReference type="RefSeq" id="WP_235705883.1">
    <property type="nucleotide sequence ID" value="NZ_JAKGBZ010000062.1"/>
</dbReference>
<dbReference type="InterPro" id="IPR011701">
    <property type="entry name" value="MFS"/>
</dbReference>
<evidence type="ECO:0000256" key="2">
    <source>
        <dbReference type="ARBA" id="ARBA00022692"/>
    </source>
</evidence>
<feature type="transmembrane region" description="Helical" evidence="5">
    <location>
        <begin position="362"/>
        <end position="384"/>
    </location>
</feature>
<proteinExistence type="predicted"/>
<protein>
    <submittedName>
        <fullName evidence="7">MFS transporter</fullName>
    </submittedName>
</protein>
<evidence type="ECO:0000256" key="5">
    <source>
        <dbReference type="SAM" id="Phobius"/>
    </source>
</evidence>
<keyword evidence="2 5" id="KW-0812">Transmembrane</keyword>
<feature type="transmembrane region" description="Helical" evidence="5">
    <location>
        <begin position="186"/>
        <end position="205"/>
    </location>
</feature>
<feature type="transmembrane region" description="Helical" evidence="5">
    <location>
        <begin position="338"/>
        <end position="356"/>
    </location>
</feature>
<evidence type="ECO:0000256" key="1">
    <source>
        <dbReference type="ARBA" id="ARBA00004141"/>
    </source>
</evidence>
<gene>
    <name evidence="7" type="ORF">L2A60_18145</name>
</gene>
<evidence type="ECO:0000256" key="4">
    <source>
        <dbReference type="ARBA" id="ARBA00023136"/>
    </source>
</evidence>
<evidence type="ECO:0000313" key="7">
    <source>
        <dbReference type="EMBL" id="MCF3948587.1"/>
    </source>
</evidence>
<dbReference type="Gene3D" id="1.20.1250.20">
    <property type="entry name" value="MFS general substrate transporter like domains"/>
    <property type="match status" value="1"/>
</dbReference>
<dbReference type="PROSITE" id="PS00217">
    <property type="entry name" value="SUGAR_TRANSPORT_2"/>
    <property type="match status" value="1"/>
</dbReference>
<feature type="transmembrane region" description="Helical" evidence="5">
    <location>
        <begin position="131"/>
        <end position="152"/>
    </location>
</feature>